<dbReference type="GO" id="GO:0000976">
    <property type="term" value="F:transcription cis-regulatory region binding"/>
    <property type="evidence" value="ECO:0007669"/>
    <property type="project" value="TreeGrafter"/>
</dbReference>
<dbReference type="Gene3D" id="1.10.357.10">
    <property type="entry name" value="Tetracycline Repressor, domain 2"/>
    <property type="match status" value="1"/>
</dbReference>
<reference evidence="6 7" key="1">
    <citation type="submission" date="2019-09" db="EMBL/GenBank/DDBJ databases">
        <title>Report of infection by Mycobacterium simiae a patient suffering from pulmonary tuberculosis.</title>
        <authorList>
            <person name="Mohanty P.S."/>
            <person name="Bansal A.K."/>
            <person name="Singh H."/>
            <person name="Sharma S."/>
            <person name="Patil S.A."/>
            <person name="Upadhaya P."/>
            <person name="Singh P.K."/>
            <person name="Kumar D."/>
            <person name="Kumar S."/>
            <person name="Singh R.K."/>
            <person name="Chaudhary B."/>
        </authorList>
    </citation>
    <scope>NUCLEOTIDE SEQUENCE [LARGE SCALE GENOMIC DNA]</scope>
    <source>
        <strain evidence="6 7">JAL-560-SIM</strain>
    </source>
</reference>
<dbReference type="AlphaFoldDB" id="A0A5B1BNA5"/>
<keyword evidence="1" id="KW-0805">Transcription regulation</keyword>
<dbReference type="InterPro" id="IPR009057">
    <property type="entry name" value="Homeodomain-like_sf"/>
</dbReference>
<dbReference type="GO" id="GO:0003700">
    <property type="term" value="F:DNA-binding transcription factor activity"/>
    <property type="evidence" value="ECO:0007669"/>
    <property type="project" value="TreeGrafter"/>
</dbReference>
<dbReference type="PANTHER" id="PTHR30055:SF234">
    <property type="entry name" value="HTH-TYPE TRANSCRIPTIONAL REGULATOR BETI"/>
    <property type="match status" value="1"/>
</dbReference>
<evidence type="ECO:0000313" key="7">
    <source>
        <dbReference type="Proteomes" id="UP000324701"/>
    </source>
</evidence>
<evidence type="ECO:0000256" key="3">
    <source>
        <dbReference type="ARBA" id="ARBA00023163"/>
    </source>
</evidence>
<keyword evidence="2 4" id="KW-0238">DNA-binding</keyword>
<dbReference type="EMBL" id="VTZN01000156">
    <property type="protein sequence ID" value="KAA1248479.1"/>
    <property type="molecule type" value="Genomic_DNA"/>
</dbReference>
<dbReference type="PRINTS" id="PR00455">
    <property type="entry name" value="HTHTETR"/>
</dbReference>
<feature type="DNA-binding region" description="H-T-H motif" evidence="4">
    <location>
        <begin position="44"/>
        <end position="63"/>
    </location>
</feature>
<keyword evidence="3" id="KW-0804">Transcription</keyword>
<dbReference type="PROSITE" id="PS50977">
    <property type="entry name" value="HTH_TETR_2"/>
    <property type="match status" value="1"/>
</dbReference>
<organism evidence="6 7">
    <name type="scientific">Mycobacterium simiae</name>
    <name type="common">Mycobacterium habana</name>
    <dbReference type="NCBI Taxonomy" id="1784"/>
    <lineage>
        <taxon>Bacteria</taxon>
        <taxon>Bacillati</taxon>
        <taxon>Actinomycetota</taxon>
        <taxon>Actinomycetes</taxon>
        <taxon>Mycobacteriales</taxon>
        <taxon>Mycobacteriaceae</taxon>
        <taxon>Mycobacterium</taxon>
        <taxon>Mycobacterium simiae complex</taxon>
    </lineage>
</organism>
<evidence type="ECO:0000256" key="2">
    <source>
        <dbReference type="ARBA" id="ARBA00023125"/>
    </source>
</evidence>
<dbReference type="PANTHER" id="PTHR30055">
    <property type="entry name" value="HTH-TYPE TRANSCRIPTIONAL REGULATOR RUTR"/>
    <property type="match status" value="1"/>
</dbReference>
<evidence type="ECO:0000256" key="4">
    <source>
        <dbReference type="PROSITE-ProRule" id="PRU00335"/>
    </source>
</evidence>
<evidence type="ECO:0000256" key="1">
    <source>
        <dbReference type="ARBA" id="ARBA00023015"/>
    </source>
</evidence>
<dbReference type="InterPro" id="IPR001647">
    <property type="entry name" value="HTH_TetR"/>
</dbReference>
<proteinExistence type="predicted"/>
<dbReference type="Proteomes" id="UP000324701">
    <property type="component" value="Unassembled WGS sequence"/>
</dbReference>
<dbReference type="RefSeq" id="WP_149655670.1">
    <property type="nucleotide sequence ID" value="NZ_VTZN01000156.1"/>
</dbReference>
<sequence length="210" mass="22586">MERKRPRNTTRLREAGAASRAETRRLLLAAAAEEFARAGYIAATVDRIAEAAGVSVQTLYLAWGSKRALLRAYLDSTLAPGAKPSGEHYASLLRPDTPAGTLAQIASLFCGLAHNSASAWRAYRAGSAVDAAIAEEWQQLHAARHATFETLLAAIPDDAMRLARQAAVDTAWAFASPEIYELMLSSAGYTHEDFEVWLTATLQSAILSAP</sequence>
<evidence type="ECO:0000313" key="6">
    <source>
        <dbReference type="EMBL" id="KAA1248479.1"/>
    </source>
</evidence>
<dbReference type="InterPro" id="IPR050109">
    <property type="entry name" value="HTH-type_TetR-like_transc_reg"/>
</dbReference>
<dbReference type="SUPFAM" id="SSF46689">
    <property type="entry name" value="Homeodomain-like"/>
    <property type="match status" value="1"/>
</dbReference>
<accession>A0A5B1BNA5</accession>
<feature type="domain" description="HTH tetR-type" evidence="5">
    <location>
        <begin position="21"/>
        <end position="81"/>
    </location>
</feature>
<protein>
    <submittedName>
        <fullName evidence="6">Helix-turn-helix transcriptional regulator</fullName>
    </submittedName>
</protein>
<comment type="caution">
    <text evidence="6">The sequence shown here is derived from an EMBL/GenBank/DDBJ whole genome shotgun (WGS) entry which is preliminary data.</text>
</comment>
<gene>
    <name evidence="6" type="ORF">F0Q45_20365</name>
</gene>
<dbReference type="OrthoDB" id="3691941at2"/>
<dbReference type="Pfam" id="PF00440">
    <property type="entry name" value="TetR_N"/>
    <property type="match status" value="1"/>
</dbReference>
<name>A0A5B1BNA5_MYCSI</name>
<evidence type="ECO:0000259" key="5">
    <source>
        <dbReference type="PROSITE" id="PS50977"/>
    </source>
</evidence>
<keyword evidence="7" id="KW-1185">Reference proteome</keyword>